<reference evidence="6 7" key="1">
    <citation type="journal article" date="2020" name="Arch. Microbiol.">
        <title>The genome sequence of the giant phototrophic gammaproteobacterium Thiospirillum jenense gives insight into its physiological properties and phylogenetic relationships.</title>
        <authorList>
            <person name="Imhoff J.F."/>
            <person name="Meyer T.E."/>
            <person name="Kyndt J.A."/>
        </authorList>
    </citation>
    <scope>NUCLEOTIDE SEQUENCE [LARGE SCALE GENOMIC DNA]</scope>
    <source>
        <strain evidence="6 7">DSM 216</strain>
    </source>
</reference>
<dbReference type="AlphaFoldDB" id="A0A839H533"/>
<dbReference type="FunFam" id="1.10.10.10:FF:000028">
    <property type="entry name" value="Fumarate/nitrate reduction transcriptional regulator Fnr"/>
    <property type="match status" value="1"/>
</dbReference>
<dbReference type="Gene3D" id="1.10.10.10">
    <property type="entry name" value="Winged helix-like DNA-binding domain superfamily/Winged helix DNA-binding domain"/>
    <property type="match status" value="1"/>
</dbReference>
<dbReference type="EMBL" id="JABVCQ010000004">
    <property type="protein sequence ID" value="MBB1125133.1"/>
    <property type="molecule type" value="Genomic_DNA"/>
</dbReference>
<protein>
    <submittedName>
        <fullName evidence="6">Fumarate/nitrate reduction transcriptional regulator Fnr</fullName>
    </submittedName>
</protein>
<dbReference type="GO" id="GO:0005829">
    <property type="term" value="C:cytosol"/>
    <property type="evidence" value="ECO:0007669"/>
    <property type="project" value="TreeGrafter"/>
</dbReference>
<dbReference type="PANTHER" id="PTHR24567:SF75">
    <property type="entry name" value="FUMARATE AND NITRATE REDUCTION REGULATORY PROTEIN"/>
    <property type="match status" value="1"/>
</dbReference>
<dbReference type="CDD" id="cd00092">
    <property type="entry name" value="HTH_CRP"/>
    <property type="match status" value="1"/>
</dbReference>
<gene>
    <name evidence="6" type="primary">fnr</name>
    <name evidence="6" type="ORF">HUK38_02670</name>
</gene>
<keyword evidence="2" id="KW-0238">DNA-binding</keyword>
<organism evidence="6 7">
    <name type="scientific">Thiospirillum jenense</name>
    <dbReference type="NCBI Taxonomy" id="1653858"/>
    <lineage>
        <taxon>Bacteria</taxon>
        <taxon>Pseudomonadati</taxon>
        <taxon>Pseudomonadota</taxon>
        <taxon>Gammaproteobacteria</taxon>
        <taxon>Chromatiales</taxon>
        <taxon>Chromatiaceae</taxon>
        <taxon>Thiospirillum</taxon>
    </lineage>
</organism>
<proteinExistence type="predicted"/>
<dbReference type="Proteomes" id="UP000548632">
    <property type="component" value="Unassembled WGS sequence"/>
</dbReference>
<dbReference type="Gene3D" id="2.60.120.10">
    <property type="entry name" value="Jelly Rolls"/>
    <property type="match status" value="1"/>
</dbReference>
<dbReference type="PROSITE" id="PS50042">
    <property type="entry name" value="CNMP_BINDING_3"/>
    <property type="match status" value="1"/>
</dbReference>
<dbReference type="SMART" id="SM00419">
    <property type="entry name" value="HTH_CRP"/>
    <property type="match status" value="1"/>
</dbReference>
<accession>A0A839H533</accession>
<dbReference type="InterPro" id="IPR014710">
    <property type="entry name" value="RmlC-like_jellyroll"/>
</dbReference>
<dbReference type="Pfam" id="PF00027">
    <property type="entry name" value="cNMP_binding"/>
    <property type="match status" value="1"/>
</dbReference>
<dbReference type="InterPro" id="IPR000595">
    <property type="entry name" value="cNMP-bd_dom"/>
</dbReference>
<evidence type="ECO:0000313" key="7">
    <source>
        <dbReference type="Proteomes" id="UP000548632"/>
    </source>
</evidence>
<dbReference type="GO" id="GO:0003677">
    <property type="term" value="F:DNA binding"/>
    <property type="evidence" value="ECO:0007669"/>
    <property type="project" value="UniProtKB-KW"/>
</dbReference>
<dbReference type="PROSITE" id="PS51063">
    <property type="entry name" value="HTH_CRP_2"/>
    <property type="match status" value="1"/>
</dbReference>
<dbReference type="Pfam" id="PF13545">
    <property type="entry name" value="HTH_Crp_2"/>
    <property type="match status" value="1"/>
</dbReference>
<dbReference type="SUPFAM" id="SSF46785">
    <property type="entry name" value="Winged helix' DNA-binding domain"/>
    <property type="match status" value="1"/>
</dbReference>
<evidence type="ECO:0000313" key="6">
    <source>
        <dbReference type="EMBL" id="MBB1125133.1"/>
    </source>
</evidence>
<feature type="domain" description="HTH crp-type" evidence="5">
    <location>
        <begin position="160"/>
        <end position="233"/>
    </location>
</feature>
<name>A0A839H533_9GAMM</name>
<dbReference type="SMART" id="SM00100">
    <property type="entry name" value="cNMP"/>
    <property type="match status" value="1"/>
</dbReference>
<feature type="domain" description="Cyclic nucleotide-binding" evidence="4">
    <location>
        <begin position="26"/>
        <end position="111"/>
    </location>
</feature>
<dbReference type="PRINTS" id="PR00034">
    <property type="entry name" value="HTHCRP"/>
</dbReference>
<comment type="caution">
    <text evidence="6">The sequence shown here is derived from an EMBL/GenBank/DDBJ whole genome shotgun (WGS) entry which is preliminary data.</text>
</comment>
<evidence type="ECO:0000259" key="4">
    <source>
        <dbReference type="PROSITE" id="PS50042"/>
    </source>
</evidence>
<evidence type="ECO:0000256" key="1">
    <source>
        <dbReference type="ARBA" id="ARBA00023015"/>
    </source>
</evidence>
<evidence type="ECO:0000259" key="5">
    <source>
        <dbReference type="PROSITE" id="PS51063"/>
    </source>
</evidence>
<keyword evidence="7" id="KW-1185">Reference proteome</keyword>
<dbReference type="CDD" id="cd00038">
    <property type="entry name" value="CAP_ED"/>
    <property type="match status" value="1"/>
</dbReference>
<keyword evidence="3" id="KW-0804">Transcription</keyword>
<dbReference type="InterPro" id="IPR050397">
    <property type="entry name" value="Env_Response_Regulators"/>
</dbReference>
<dbReference type="InterPro" id="IPR012318">
    <property type="entry name" value="HTH_CRP"/>
</dbReference>
<dbReference type="InterPro" id="IPR018490">
    <property type="entry name" value="cNMP-bd_dom_sf"/>
</dbReference>
<dbReference type="InterPro" id="IPR036388">
    <property type="entry name" value="WH-like_DNA-bd_sf"/>
</dbReference>
<evidence type="ECO:0000256" key="3">
    <source>
        <dbReference type="ARBA" id="ARBA00023163"/>
    </source>
</evidence>
<dbReference type="SUPFAM" id="SSF51206">
    <property type="entry name" value="cAMP-binding domain-like"/>
    <property type="match status" value="1"/>
</dbReference>
<dbReference type="InterPro" id="IPR036390">
    <property type="entry name" value="WH_DNA-bd_sf"/>
</dbReference>
<dbReference type="NCBIfam" id="NF008365">
    <property type="entry name" value="PRK11161.1"/>
    <property type="match status" value="1"/>
</dbReference>
<sequence length="256" mass="28528">MTHRKVIFFESIRIACKNCSLASACLPGGLAPEDVEQLEALVERSRPFHRGDVLFRHGEPLRALYVVKTGSVKTCAPGMNAEEQVLGFYLPGEPIGLGGIAQHCHSRTARVLETSAICEIPYLPLTQLATTLPALQRQLYHLLSRELNQQSEMLLLLGRKHAAERLATFLTDLSQRFGRRGLSATEFTLSMSRHDISNYLGLAVETISRLFSRFQADGLLQVDRKQIKILNSVALKRLSGAPVTPPPRRHRSHQQS</sequence>
<dbReference type="GO" id="GO:0003700">
    <property type="term" value="F:DNA-binding transcription factor activity"/>
    <property type="evidence" value="ECO:0007669"/>
    <property type="project" value="TreeGrafter"/>
</dbReference>
<evidence type="ECO:0000256" key="2">
    <source>
        <dbReference type="ARBA" id="ARBA00023125"/>
    </source>
</evidence>
<keyword evidence="1" id="KW-0805">Transcription regulation</keyword>
<dbReference type="PANTHER" id="PTHR24567">
    <property type="entry name" value="CRP FAMILY TRANSCRIPTIONAL REGULATORY PROTEIN"/>
    <property type="match status" value="1"/>
</dbReference>